<dbReference type="SUPFAM" id="SSF56235">
    <property type="entry name" value="N-terminal nucleophile aminohydrolases (Ntn hydrolases)"/>
    <property type="match status" value="1"/>
</dbReference>
<evidence type="ECO:0000259" key="4">
    <source>
        <dbReference type="Pfam" id="PF02275"/>
    </source>
</evidence>
<dbReference type="AlphaFoldDB" id="A0A0S2W269"/>
<keyword evidence="2" id="KW-0378">Hydrolase</keyword>
<dbReference type="PANTHER" id="PTHR35527:SF2">
    <property type="entry name" value="HYDROLASE"/>
    <property type="match status" value="1"/>
</dbReference>
<keyword evidence="3" id="KW-0472">Membrane</keyword>
<accession>A0A0S2W269</accession>
<dbReference type="InterPro" id="IPR029132">
    <property type="entry name" value="CBAH/NAAA_C"/>
</dbReference>
<dbReference type="Gene3D" id="3.60.60.10">
    <property type="entry name" value="Penicillin V Acylase, Chain A"/>
    <property type="match status" value="1"/>
</dbReference>
<dbReference type="InterPro" id="IPR029055">
    <property type="entry name" value="Ntn_hydrolases_N"/>
</dbReference>
<evidence type="ECO:0000313" key="6">
    <source>
        <dbReference type="Proteomes" id="UP000064844"/>
    </source>
</evidence>
<comment type="similarity">
    <text evidence="1">Belongs to the peptidase C59 family.</text>
</comment>
<dbReference type="RefSeq" id="WP_058117322.1">
    <property type="nucleotide sequence ID" value="NZ_CAMREZ010000001.1"/>
</dbReference>
<dbReference type="Pfam" id="PF02275">
    <property type="entry name" value="CBAH"/>
    <property type="match status" value="1"/>
</dbReference>
<sequence length="358" mass="39413">MKETLPQAPHKPRRLLPKLLLALAAVLAALMLAVLLLFQRELRTLGTLERVGNTSLFTMEYIGDYGFDDFLETGASSDPELIRFIAGKLLKGLPMEFDLPDLGCSTFAAHTPEGDAVFGRNFDMYYSPALFVKTAPSNGYRSISMVNLAYIGFGEDKLPTGLLDSFFCLAAPYVPLDGVNEKGVAVGVLLIDTEPTNQQTEKVDITTTTAIRMILDQAATVEEALTLLGEYDMHASANSCYHFQIADASGRAVVVEYIGDTMNVVESPRATNFLLTPGDWDFGTGQDRFETLTAAMEAAEGILTEEEAMDLLEAVSQQPQPEKRSSTQWSCVYNQSRGTVFIAMGMDYDHLYQFSIWD</sequence>
<proteinExistence type="inferred from homology"/>
<evidence type="ECO:0000256" key="1">
    <source>
        <dbReference type="ARBA" id="ARBA00006625"/>
    </source>
</evidence>
<evidence type="ECO:0000256" key="2">
    <source>
        <dbReference type="ARBA" id="ARBA00022801"/>
    </source>
</evidence>
<dbReference type="PATRIC" id="fig|1297617.4.peg.1064"/>
<name>A0A0S2W269_9FIRM</name>
<reference evidence="5 6" key="1">
    <citation type="journal article" date="2015" name="Nat. Commun.">
        <title>Production of butyrate from lysine and the Amadori product fructoselysine by a human gut commensal.</title>
        <authorList>
            <person name="Bui T.P."/>
            <person name="Ritari J."/>
            <person name="Boeren S."/>
            <person name="de Waard P."/>
            <person name="Plugge C.M."/>
            <person name="de Vos W.M."/>
        </authorList>
    </citation>
    <scope>NUCLEOTIDE SEQUENCE [LARGE SCALE GENOMIC DNA]</scope>
    <source>
        <strain evidence="5 6">AF211</strain>
    </source>
</reference>
<evidence type="ECO:0000256" key="3">
    <source>
        <dbReference type="SAM" id="Phobius"/>
    </source>
</evidence>
<dbReference type="GO" id="GO:0016787">
    <property type="term" value="F:hydrolase activity"/>
    <property type="evidence" value="ECO:0007669"/>
    <property type="project" value="UniProtKB-KW"/>
</dbReference>
<dbReference type="eggNOG" id="COG3049">
    <property type="taxonomic scope" value="Bacteria"/>
</dbReference>
<reference evidence="6" key="2">
    <citation type="submission" date="2015-04" db="EMBL/GenBank/DDBJ databases">
        <title>A butyrogenic pathway from the amino acid lysine in a human gut commensal.</title>
        <authorList>
            <person name="de Vos W.M."/>
            <person name="Bui N.T.P."/>
            <person name="Plugge C.M."/>
            <person name="Ritari J."/>
        </authorList>
    </citation>
    <scope>NUCLEOTIDE SEQUENCE [LARGE SCALE GENOMIC DNA]</scope>
    <source>
        <strain evidence="6">AF211</strain>
    </source>
</reference>
<organism evidence="5 6">
    <name type="scientific">Intestinimonas butyriciproducens</name>
    <dbReference type="NCBI Taxonomy" id="1297617"/>
    <lineage>
        <taxon>Bacteria</taxon>
        <taxon>Bacillati</taxon>
        <taxon>Bacillota</taxon>
        <taxon>Clostridia</taxon>
        <taxon>Eubacteriales</taxon>
        <taxon>Intestinimonas</taxon>
    </lineage>
</organism>
<dbReference type="Proteomes" id="UP000064844">
    <property type="component" value="Chromosome"/>
</dbReference>
<evidence type="ECO:0000313" key="5">
    <source>
        <dbReference type="EMBL" id="ALP93437.1"/>
    </source>
</evidence>
<feature type="transmembrane region" description="Helical" evidence="3">
    <location>
        <begin position="20"/>
        <end position="38"/>
    </location>
</feature>
<dbReference type="InterPro" id="IPR052193">
    <property type="entry name" value="Peptidase_C59"/>
</dbReference>
<dbReference type="EMBL" id="CP011307">
    <property type="protein sequence ID" value="ALP93437.1"/>
    <property type="molecule type" value="Genomic_DNA"/>
</dbReference>
<feature type="domain" description="Choloylglycine hydrolase/NAAA C-terminal" evidence="4">
    <location>
        <begin position="104"/>
        <end position="267"/>
    </location>
</feature>
<keyword evidence="3" id="KW-1133">Transmembrane helix</keyword>
<protein>
    <recommendedName>
        <fullName evidence="4">Choloylglycine hydrolase/NAAA C-terminal domain-containing protein</fullName>
    </recommendedName>
</protein>
<dbReference type="PANTHER" id="PTHR35527">
    <property type="entry name" value="CHOLOYLGLYCINE HYDROLASE"/>
    <property type="match status" value="1"/>
</dbReference>
<keyword evidence="3" id="KW-0812">Transmembrane</keyword>
<gene>
    <name evidence="5" type="ORF">IB211_01044c</name>
</gene>
<keyword evidence="6" id="KW-1185">Reference proteome</keyword>
<dbReference type="KEGG" id="ibu:IB211_01044c"/>
<dbReference type="STRING" id="1297617.IB211_01044c"/>